<organism evidence="1 2">
    <name type="scientific">Aspergillus luchuensis (strain CBS 106.47)</name>
    <dbReference type="NCBI Taxonomy" id="1137211"/>
    <lineage>
        <taxon>Eukaryota</taxon>
        <taxon>Fungi</taxon>
        <taxon>Dikarya</taxon>
        <taxon>Ascomycota</taxon>
        <taxon>Pezizomycotina</taxon>
        <taxon>Eurotiomycetes</taxon>
        <taxon>Eurotiomycetidae</taxon>
        <taxon>Eurotiales</taxon>
        <taxon>Aspergillaceae</taxon>
        <taxon>Aspergillus</taxon>
        <taxon>Aspergillus subgen. Circumdati</taxon>
    </lineage>
</organism>
<name>A0A1M3TP27_ASPLC</name>
<dbReference type="AlphaFoldDB" id="A0A1M3TP27"/>
<reference evidence="2" key="1">
    <citation type="journal article" date="2017" name="Genome Biol.">
        <title>Comparative genomics reveals high biological diversity and specific adaptations in the industrially and medically important fungal genus Aspergillus.</title>
        <authorList>
            <person name="de Vries R.P."/>
            <person name="Riley R."/>
            <person name="Wiebenga A."/>
            <person name="Aguilar-Osorio G."/>
            <person name="Amillis S."/>
            <person name="Uchima C.A."/>
            <person name="Anderluh G."/>
            <person name="Asadollahi M."/>
            <person name="Askin M."/>
            <person name="Barry K."/>
            <person name="Battaglia E."/>
            <person name="Bayram O."/>
            <person name="Benocci T."/>
            <person name="Braus-Stromeyer S.A."/>
            <person name="Caldana C."/>
            <person name="Canovas D."/>
            <person name="Cerqueira G.C."/>
            <person name="Chen F."/>
            <person name="Chen W."/>
            <person name="Choi C."/>
            <person name="Clum A."/>
            <person name="Dos Santos R.A."/>
            <person name="Damasio A.R."/>
            <person name="Diallinas G."/>
            <person name="Emri T."/>
            <person name="Fekete E."/>
            <person name="Flipphi M."/>
            <person name="Freyberg S."/>
            <person name="Gallo A."/>
            <person name="Gournas C."/>
            <person name="Habgood R."/>
            <person name="Hainaut M."/>
            <person name="Harispe M.L."/>
            <person name="Henrissat B."/>
            <person name="Hilden K.S."/>
            <person name="Hope R."/>
            <person name="Hossain A."/>
            <person name="Karabika E."/>
            <person name="Karaffa L."/>
            <person name="Karanyi Z."/>
            <person name="Krasevec N."/>
            <person name="Kuo A."/>
            <person name="Kusch H."/>
            <person name="LaButti K."/>
            <person name="Lagendijk E.L."/>
            <person name="Lapidus A."/>
            <person name="Levasseur A."/>
            <person name="Lindquist E."/>
            <person name="Lipzen A."/>
            <person name="Logrieco A.F."/>
            <person name="MacCabe A."/>
            <person name="Maekelae M.R."/>
            <person name="Malavazi I."/>
            <person name="Melin P."/>
            <person name="Meyer V."/>
            <person name="Mielnichuk N."/>
            <person name="Miskei M."/>
            <person name="Molnar A.P."/>
            <person name="Mule G."/>
            <person name="Ngan C.Y."/>
            <person name="Orejas M."/>
            <person name="Orosz E."/>
            <person name="Ouedraogo J.P."/>
            <person name="Overkamp K.M."/>
            <person name="Park H.-S."/>
            <person name="Perrone G."/>
            <person name="Piumi F."/>
            <person name="Punt P.J."/>
            <person name="Ram A.F."/>
            <person name="Ramon A."/>
            <person name="Rauscher S."/>
            <person name="Record E."/>
            <person name="Riano-Pachon D.M."/>
            <person name="Robert V."/>
            <person name="Roehrig J."/>
            <person name="Ruller R."/>
            <person name="Salamov A."/>
            <person name="Salih N.S."/>
            <person name="Samson R.A."/>
            <person name="Sandor E."/>
            <person name="Sanguinetti M."/>
            <person name="Schuetze T."/>
            <person name="Sepcic K."/>
            <person name="Shelest E."/>
            <person name="Sherlock G."/>
            <person name="Sophianopoulou V."/>
            <person name="Squina F.M."/>
            <person name="Sun H."/>
            <person name="Susca A."/>
            <person name="Todd R.B."/>
            <person name="Tsang A."/>
            <person name="Unkles S.E."/>
            <person name="van de Wiele N."/>
            <person name="van Rossen-Uffink D."/>
            <person name="Oliveira J.V."/>
            <person name="Vesth T.C."/>
            <person name="Visser J."/>
            <person name="Yu J.-H."/>
            <person name="Zhou M."/>
            <person name="Andersen M.R."/>
            <person name="Archer D.B."/>
            <person name="Baker S.E."/>
            <person name="Benoit I."/>
            <person name="Brakhage A.A."/>
            <person name="Braus G.H."/>
            <person name="Fischer R."/>
            <person name="Frisvad J.C."/>
            <person name="Goldman G.H."/>
            <person name="Houbraken J."/>
            <person name="Oakley B."/>
            <person name="Pocsi I."/>
            <person name="Scazzocchio C."/>
            <person name="Seiboth B."/>
            <person name="vanKuyk P.A."/>
            <person name="Wortman J."/>
            <person name="Dyer P.S."/>
            <person name="Grigoriev I.V."/>
        </authorList>
    </citation>
    <scope>NUCLEOTIDE SEQUENCE [LARGE SCALE GENOMIC DNA]</scope>
    <source>
        <strain evidence="2">CBS 106.47</strain>
    </source>
</reference>
<dbReference type="VEuPathDB" id="FungiDB:ASPFODRAFT_545733"/>
<protein>
    <submittedName>
        <fullName evidence="1">Uncharacterized protein</fullName>
    </submittedName>
</protein>
<proteinExistence type="predicted"/>
<accession>A0A1M3TP27</accession>
<gene>
    <name evidence="1" type="ORF">ASPFODRAFT_545733</name>
</gene>
<sequence length="232" mass="25666">MLTGALGDRMALVIRGTDHLVLNQVERYGRGPSGHPANHPLPPSIRRRLLSSSSTTKPFAAPQPFLSFLQLHFPFSRLILSLSLFPLFLPSSISPPSSSFSSSSFLPLSLHYTFLFTLTFHSLNFTSPSSPDSSAHPLLLGPFPWPSAPYNTSLLRQQQVRHTFNSLDFDTFIRFAVFLKRCSTTESVTKAIVEACCVFGFQTVFATLYSDLYSFGSYSSDPGVSSLPWCDT</sequence>
<evidence type="ECO:0000313" key="2">
    <source>
        <dbReference type="Proteomes" id="UP000184063"/>
    </source>
</evidence>
<evidence type="ECO:0000313" key="1">
    <source>
        <dbReference type="EMBL" id="OJZ88493.1"/>
    </source>
</evidence>
<dbReference type="EMBL" id="KV878239">
    <property type="protein sequence ID" value="OJZ88493.1"/>
    <property type="molecule type" value="Genomic_DNA"/>
</dbReference>
<dbReference type="Proteomes" id="UP000184063">
    <property type="component" value="Unassembled WGS sequence"/>
</dbReference>